<evidence type="ECO:0000313" key="2">
    <source>
        <dbReference type="EMBL" id="MBE0345703.1"/>
    </source>
</evidence>
<comment type="caution">
    <text evidence="2">The sequence shown here is derived from an EMBL/GenBank/DDBJ whole genome shotgun (WGS) entry which is preliminary data.</text>
</comment>
<feature type="transmembrane region" description="Helical" evidence="1">
    <location>
        <begin position="12"/>
        <end position="30"/>
    </location>
</feature>
<name>A0A8I0MUL9_9GAMM</name>
<accession>A0A8I0MUL9</accession>
<dbReference type="AlphaFoldDB" id="A0A8I0MUL9"/>
<dbReference type="EMBL" id="AQHF01000020">
    <property type="protein sequence ID" value="MBE0345703.1"/>
    <property type="molecule type" value="Genomic_DNA"/>
</dbReference>
<gene>
    <name evidence="2" type="ORF">PPEP_a0638</name>
</gene>
<keyword evidence="1" id="KW-0472">Membrane</keyword>
<keyword evidence="1" id="KW-0812">Transmembrane</keyword>
<evidence type="ECO:0000256" key="1">
    <source>
        <dbReference type="SAM" id="Phobius"/>
    </source>
</evidence>
<keyword evidence="1" id="KW-1133">Transmembrane helix</keyword>
<protein>
    <submittedName>
        <fullName evidence="2">Uncharacterized protein</fullName>
    </submittedName>
</protein>
<dbReference type="Proteomes" id="UP000660708">
    <property type="component" value="Unassembled WGS sequence"/>
</dbReference>
<reference evidence="2 3" key="1">
    <citation type="submission" date="2015-06" db="EMBL/GenBank/DDBJ databases">
        <title>Genome sequence of Pseudoalteromonas peptidolytica.</title>
        <authorList>
            <person name="Xie B.-B."/>
            <person name="Rong J.-C."/>
            <person name="Qin Q.-L."/>
            <person name="Zhang Y.-Z."/>
        </authorList>
    </citation>
    <scope>NUCLEOTIDE SEQUENCE [LARGE SCALE GENOMIC DNA]</scope>
    <source>
        <strain evidence="2 3">F12-50-A1</strain>
    </source>
</reference>
<organism evidence="2 3">
    <name type="scientific">Pseudoalteromonas peptidolytica F12-50-A1</name>
    <dbReference type="NCBI Taxonomy" id="1315280"/>
    <lineage>
        <taxon>Bacteria</taxon>
        <taxon>Pseudomonadati</taxon>
        <taxon>Pseudomonadota</taxon>
        <taxon>Gammaproteobacteria</taxon>
        <taxon>Alteromonadales</taxon>
        <taxon>Pseudoalteromonadaceae</taxon>
        <taxon>Pseudoalteromonas</taxon>
    </lineage>
</organism>
<keyword evidence="3" id="KW-1185">Reference proteome</keyword>
<sequence>MWVKAFCHTEFGVFLNSIFLFINEIVFFALKLQQKDCLSLSAKKLRTP</sequence>
<evidence type="ECO:0000313" key="3">
    <source>
        <dbReference type="Proteomes" id="UP000660708"/>
    </source>
</evidence>
<proteinExistence type="predicted"/>